<feature type="repeat" description="WD" evidence="5">
    <location>
        <begin position="217"/>
        <end position="258"/>
    </location>
</feature>
<protein>
    <submittedName>
        <fullName evidence="8">Notchless</fullName>
    </submittedName>
</protein>
<comment type="caution">
    <text evidence="8">The sequence shown here is derived from an EMBL/GenBank/DDBJ whole genome shotgun (WGS) entry which is preliminary data.</text>
</comment>
<feature type="repeat" description="WD" evidence="5">
    <location>
        <begin position="259"/>
        <end position="300"/>
    </location>
</feature>
<dbReference type="PANTHER" id="PTHR19848:SF0">
    <property type="entry name" value="NOTCHLESS PROTEIN HOMOLOG 1"/>
    <property type="match status" value="1"/>
</dbReference>
<evidence type="ECO:0000313" key="8">
    <source>
        <dbReference type="EMBL" id="PHJ19656.1"/>
    </source>
</evidence>
<feature type="domain" description="NLE" evidence="7">
    <location>
        <begin position="109"/>
        <end position="181"/>
    </location>
</feature>
<dbReference type="GO" id="GO:0000027">
    <property type="term" value="P:ribosomal large subunit assembly"/>
    <property type="evidence" value="ECO:0007669"/>
    <property type="project" value="TreeGrafter"/>
</dbReference>
<dbReference type="InterPro" id="IPR020472">
    <property type="entry name" value="WD40_PAC1"/>
</dbReference>
<dbReference type="SUPFAM" id="SSF50978">
    <property type="entry name" value="WD40 repeat-like"/>
    <property type="match status" value="1"/>
</dbReference>
<dbReference type="VEuPathDB" id="ToxoDB:CSUI_006516"/>
<evidence type="ECO:0000256" key="1">
    <source>
        <dbReference type="ARBA" id="ARBA00004604"/>
    </source>
</evidence>
<proteinExistence type="predicted"/>
<keyword evidence="3" id="KW-0677">Repeat</keyword>
<dbReference type="InterPro" id="IPR036322">
    <property type="entry name" value="WD40_repeat_dom_sf"/>
</dbReference>
<name>A0A2C6KU77_9APIC</name>
<dbReference type="PROSITE" id="PS50294">
    <property type="entry name" value="WD_REPEATS_REGION"/>
    <property type="match status" value="3"/>
</dbReference>
<dbReference type="GeneID" id="94429883"/>
<dbReference type="InterPro" id="IPR012972">
    <property type="entry name" value="NLE"/>
</dbReference>
<dbReference type="PROSITE" id="PS50082">
    <property type="entry name" value="WD_REPEATS_2"/>
    <property type="match status" value="4"/>
</dbReference>
<dbReference type="RefSeq" id="XP_067921354.1">
    <property type="nucleotide sequence ID" value="XM_068066672.1"/>
</dbReference>
<dbReference type="Pfam" id="PF00400">
    <property type="entry name" value="WD40"/>
    <property type="match status" value="4"/>
</dbReference>
<dbReference type="EMBL" id="MIGC01003302">
    <property type="protein sequence ID" value="PHJ19656.1"/>
    <property type="molecule type" value="Genomic_DNA"/>
</dbReference>
<dbReference type="InterPro" id="IPR015943">
    <property type="entry name" value="WD40/YVTN_repeat-like_dom_sf"/>
</dbReference>
<dbReference type="Pfam" id="PF08154">
    <property type="entry name" value="NLE"/>
    <property type="match status" value="1"/>
</dbReference>
<feature type="non-terminal residue" evidence="8">
    <location>
        <position position="466"/>
    </location>
</feature>
<dbReference type="AlphaFoldDB" id="A0A2C6KU77"/>
<feature type="region of interest" description="Disordered" evidence="6">
    <location>
        <begin position="1"/>
        <end position="103"/>
    </location>
</feature>
<keyword evidence="4" id="KW-0539">Nucleus</keyword>
<dbReference type="PRINTS" id="PR00320">
    <property type="entry name" value="GPROTEINBRPT"/>
</dbReference>
<comment type="subcellular location">
    <subcellularLocation>
        <location evidence="1">Nucleus</location>
        <location evidence="1">Nucleolus</location>
    </subcellularLocation>
</comment>
<evidence type="ECO:0000313" key="9">
    <source>
        <dbReference type="Proteomes" id="UP000221165"/>
    </source>
</evidence>
<evidence type="ECO:0000256" key="6">
    <source>
        <dbReference type="SAM" id="MobiDB-lite"/>
    </source>
</evidence>
<feature type="repeat" description="WD" evidence="5">
    <location>
        <begin position="348"/>
        <end position="371"/>
    </location>
</feature>
<gene>
    <name evidence="8" type="ORF">CSUI_006516</name>
</gene>
<evidence type="ECO:0000256" key="2">
    <source>
        <dbReference type="ARBA" id="ARBA00022574"/>
    </source>
</evidence>
<organism evidence="8 9">
    <name type="scientific">Cystoisospora suis</name>
    <dbReference type="NCBI Taxonomy" id="483139"/>
    <lineage>
        <taxon>Eukaryota</taxon>
        <taxon>Sar</taxon>
        <taxon>Alveolata</taxon>
        <taxon>Apicomplexa</taxon>
        <taxon>Conoidasida</taxon>
        <taxon>Coccidia</taxon>
        <taxon>Eucoccidiorida</taxon>
        <taxon>Eimeriorina</taxon>
        <taxon>Sarcocystidae</taxon>
        <taxon>Cystoisospora</taxon>
    </lineage>
</organism>
<feature type="compositionally biased region" description="Low complexity" evidence="6">
    <location>
        <begin position="17"/>
        <end position="51"/>
    </location>
</feature>
<evidence type="ECO:0000256" key="4">
    <source>
        <dbReference type="ARBA" id="ARBA00023242"/>
    </source>
</evidence>
<keyword evidence="2 5" id="KW-0853">WD repeat</keyword>
<reference evidence="8 9" key="1">
    <citation type="journal article" date="2017" name="Int. J. Parasitol.">
        <title>The genome of the protozoan parasite Cystoisospora suis and a reverse vaccinology approach to identify vaccine candidates.</title>
        <authorList>
            <person name="Palmieri N."/>
            <person name="Shrestha A."/>
            <person name="Ruttkowski B."/>
            <person name="Beck T."/>
            <person name="Vogl C."/>
            <person name="Tomley F."/>
            <person name="Blake D.P."/>
            <person name="Joachim A."/>
        </authorList>
    </citation>
    <scope>NUCLEOTIDE SEQUENCE [LARGE SCALE GENOMIC DNA]</scope>
    <source>
        <strain evidence="8 9">Wien I</strain>
    </source>
</reference>
<evidence type="ECO:0000256" key="3">
    <source>
        <dbReference type="ARBA" id="ARBA00022737"/>
    </source>
</evidence>
<dbReference type="GO" id="GO:0005730">
    <property type="term" value="C:nucleolus"/>
    <property type="evidence" value="ECO:0007669"/>
    <property type="project" value="UniProtKB-SubCell"/>
</dbReference>
<dbReference type="SMART" id="SM00320">
    <property type="entry name" value="WD40"/>
    <property type="match status" value="4"/>
</dbReference>
<feature type="compositionally biased region" description="Basic and acidic residues" evidence="6">
    <location>
        <begin position="93"/>
        <end position="103"/>
    </location>
</feature>
<dbReference type="PANTHER" id="PTHR19848">
    <property type="entry name" value="WD40 REPEAT PROTEIN"/>
    <property type="match status" value="1"/>
</dbReference>
<sequence length="466" mass="50392">MAGDTVVDVPPSEPDGGESSSSPPGKRQKLSSSSSPSLRPLSSSPSSLKTFPPLPRASAVKSSSSSSSLHPTEKADSNKTAARELPSSWSNLSEREGEGDATDVKNREIIIQFFDQQTTPLGTHLAVPLSITREQLEELLNTLLAEESKDEEDEDDEKGVKKVFALTLDDNRIEITSSLQEAFELSSDRSTEKVLQIRYAPLAAFKVRHITRCASSLQGHTEAVLCVAFNPESSRLASGSGDMTVRLWCLSTETPQRTLKGHTGWVLCLAWAPHGQILASAGMDGTVRLWDGETGDSLGSPLKGHSKPVTALAWQPLHLSSSLSSSVTETKAGNTTITDGRLSVPSLMLASASKDSTVRLWNTSTSQCLRILSGHRDSISSLRWSGESEGHIYTASRDTTVKVWNPISGRLVADLKGHAHWVNSLALNTDHVLRTGPYGEKGQRSFASFEEMRAAAKKRYDACIKQ</sequence>
<feature type="repeat" description="WD" evidence="5">
    <location>
        <begin position="372"/>
        <end position="414"/>
    </location>
</feature>
<accession>A0A2C6KU77</accession>
<dbReference type="InterPro" id="IPR019775">
    <property type="entry name" value="WD40_repeat_CS"/>
</dbReference>
<evidence type="ECO:0000256" key="5">
    <source>
        <dbReference type="PROSITE-ProRule" id="PRU00221"/>
    </source>
</evidence>
<dbReference type="Gene3D" id="2.130.10.10">
    <property type="entry name" value="YVTN repeat-like/Quinoprotein amine dehydrogenase"/>
    <property type="match status" value="1"/>
</dbReference>
<dbReference type="Proteomes" id="UP000221165">
    <property type="component" value="Unassembled WGS sequence"/>
</dbReference>
<keyword evidence="9" id="KW-1185">Reference proteome</keyword>
<dbReference type="InterPro" id="IPR001680">
    <property type="entry name" value="WD40_rpt"/>
</dbReference>
<dbReference type="OrthoDB" id="10267436at2759"/>
<dbReference type="CDD" id="cd00200">
    <property type="entry name" value="WD40"/>
    <property type="match status" value="1"/>
</dbReference>
<evidence type="ECO:0000259" key="7">
    <source>
        <dbReference type="Pfam" id="PF08154"/>
    </source>
</evidence>
<dbReference type="PROSITE" id="PS00678">
    <property type="entry name" value="WD_REPEATS_1"/>
    <property type="match status" value="1"/>
</dbReference>